<keyword evidence="2" id="KW-0808">Transferase</keyword>
<keyword evidence="4" id="KW-1185">Reference proteome</keyword>
<dbReference type="GO" id="GO:0016758">
    <property type="term" value="F:hexosyltransferase activity"/>
    <property type="evidence" value="ECO:0007669"/>
    <property type="project" value="TreeGrafter"/>
</dbReference>
<proteinExistence type="predicted"/>
<dbReference type="InterPro" id="IPR004629">
    <property type="entry name" value="WecG_TagA_CpsF"/>
</dbReference>
<dbReference type="Proteomes" id="UP000555448">
    <property type="component" value="Unassembled WGS sequence"/>
</dbReference>
<comment type="caution">
    <text evidence="3">The sequence shown here is derived from an EMBL/GenBank/DDBJ whole genome shotgun (WGS) entry which is preliminary data.</text>
</comment>
<accession>A0A7W7K796</accession>
<gene>
    <name evidence="3" type="ORF">HNO88_000557</name>
</gene>
<evidence type="ECO:0000256" key="1">
    <source>
        <dbReference type="ARBA" id="ARBA00022676"/>
    </source>
</evidence>
<organism evidence="3 4">
    <name type="scientific">Novosphingobium chloroacetimidivorans</name>
    <dbReference type="NCBI Taxonomy" id="1428314"/>
    <lineage>
        <taxon>Bacteria</taxon>
        <taxon>Pseudomonadati</taxon>
        <taxon>Pseudomonadota</taxon>
        <taxon>Alphaproteobacteria</taxon>
        <taxon>Sphingomonadales</taxon>
        <taxon>Sphingomonadaceae</taxon>
        <taxon>Novosphingobium</taxon>
    </lineage>
</organism>
<dbReference type="CDD" id="cd06533">
    <property type="entry name" value="Glyco_transf_WecG_TagA"/>
    <property type="match status" value="1"/>
</dbReference>
<keyword evidence="1" id="KW-0328">Glycosyltransferase</keyword>
<sequence length="278" mass="30315">MNDVRQDLARTNLAAPAAGAKGPAPRSPETITIGGLPIARLTRAEMAQLMLDDVASARAGALPHPRVLTSANGSVVAAYHQDPVLRAAIDAVDLVDADGMPLVFASRVFCKRPLTERAATTDFLLDASRVAADEGVRFYFLGARPGVAARAAEHLRYRFPGLQIAGTRNGYFKDEDLPEVARLVREARADVLWLGVGTPRQERMAVALRALLPGVAWVRTCGGLFDHYGGGVSRAPDWMQAFGLEWLYRGAREPLRLGWRYLVTNPVAVYYLLTRTHD</sequence>
<evidence type="ECO:0000313" key="3">
    <source>
        <dbReference type="EMBL" id="MBB4857250.1"/>
    </source>
</evidence>
<evidence type="ECO:0000313" key="4">
    <source>
        <dbReference type="Proteomes" id="UP000555448"/>
    </source>
</evidence>
<reference evidence="3 4" key="1">
    <citation type="submission" date="2020-08" db="EMBL/GenBank/DDBJ databases">
        <title>Functional genomics of gut bacteria from endangered species of beetles.</title>
        <authorList>
            <person name="Carlos-Shanley C."/>
        </authorList>
    </citation>
    <scope>NUCLEOTIDE SEQUENCE [LARGE SCALE GENOMIC DNA]</scope>
    <source>
        <strain evidence="3 4">S00245</strain>
    </source>
</reference>
<dbReference type="PANTHER" id="PTHR34136:SF1">
    <property type="entry name" value="UDP-N-ACETYL-D-MANNOSAMINURONIC ACID TRANSFERASE"/>
    <property type="match status" value="1"/>
</dbReference>
<protein>
    <submittedName>
        <fullName evidence="3">Exopolysaccharide biosynthesis WecB/TagA/CpsF family protein</fullName>
    </submittedName>
</protein>
<dbReference type="AlphaFoldDB" id="A0A7W7K796"/>
<dbReference type="EMBL" id="JACHLR010000002">
    <property type="protein sequence ID" value="MBB4857250.1"/>
    <property type="molecule type" value="Genomic_DNA"/>
</dbReference>
<dbReference type="Pfam" id="PF03808">
    <property type="entry name" value="Glyco_tran_WecG"/>
    <property type="match status" value="1"/>
</dbReference>
<dbReference type="NCBIfam" id="TIGR00696">
    <property type="entry name" value="wecG_tagA_cpsF"/>
    <property type="match status" value="1"/>
</dbReference>
<dbReference type="PANTHER" id="PTHR34136">
    <property type="match status" value="1"/>
</dbReference>
<evidence type="ECO:0000256" key="2">
    <source>
        <dbReference type="ARBA" id="ARBA00022679"/>
    </source>
</evidence>
<name>A0A7W7K796_9SPHN</name>